<keyword evidence="11 12" id="KW-0472">Membrane</keyword>
<dbReference type="AlphaFoldDB" id="L1Q3T6"/>
<dbReference type="GO" id="GO:0046872">
    <property type="term" value="F:metal ion binding"/>
    <property type="evidence" value="ECO:0007669"/>
    <property type="project" value="UniProtKB-KW"/>
</dbReference>
<dbReference type="HOGENOM" id="CLU_037123_0_1_9"/>
<dbReference type="eggNOG" id="COG1994">
    <property type="taxonomic scope" value="Bacteria"/>
</dbReference>
<comment type="subcellular location">
    <subcellularLocation>
        <location evidence="2">Membrane</location>
        <topology evidence="2">Multi-pass membrane protein</topology>
    </subcellularLocation>
</comment>
<evidence type="ECO:0000313" key="15">
    <source>
        <dbReference type="Proteomes" id="UP000010420"/>
    </source>
</evidence>
<feature type="transmembrane region" description="Helical" evidence="12">
    <location>
        <begin position="105"/>
        <end position="126"/>
    </location>
</feature>
<evidence type="ECO:0000256" key="11">
    <source>
        <dbReference type="ARBA" id="ARBA00023136"/>
    </source>
</evidence>
<evidence type="ECO:0000256" key="7">
    <source>
        <dbReference type="ARBA" id="ARBA00022801"/>
    </source>
</evidence>
<dbReference type="InterPro" id="IPR008915">
    <property type="entry name" value="Peptidase_M50"/>
</dbReference>
<feature type="domain" description="Peptidase M50" evidence="13">
    <location>
        <begin position="104"/>
        <end position="158"/>
    </location>
</feature>
<dbReference type="Pfam" id="PF02163">
    <property type="entry name" value="Peptidase_M50"/>
    <property type="match status" value="1"/>
</dbReference>
<reference evidence="14 15" key="1">
    <citation type="submission" date="2012-05" db="EMBL/GenBank/DDBJ databases">
        <authorList>
            <person name="Weinstock G."/>
            <person name="Sodergren E."/>
            <person name="Lobos E.A."/>
            <person name="Fulton L."/>
            <person name="Fulton R."/>
            <person name="Courtney L."/>
            <person name="Fronick C."/>
            <person name="O'Laughlin M."/>
            <person name="Godfrey J."/>
            <person name="Wilson R.M."/>
            <person name="Miner T."/>
            <person name="Farmer C."/>
            <person name="Delehaunty K."/>
            <person name="Cordes M."/>
            <person name="Minx P."/>
            <person name="Tomlinson C."/>
            <person name="Chen J."/>
            <person name="Wollam A."/>
            <person name="Pepin K.H."/>
            <person name="Bhonagiri V."/>
            <person name="Zhang X."/>
            <person name="Suruliraj S."/>
            <person name="Warren W."/>
            <person name="Mitreva M."/>
            <person name="Mardis E.R."/>
            <person name="Wilson R.K."/>
        </authorList>
    </citation>
    <scope>NUCLEOTIDE SEQUENCE [LARGE SCALE GENOMIC DNA]</scope>
    <source>
        <strain evidence="14 15">DSM 1785</strain>
    </source>
</reference>
<dbReference type="STRING" id="545697.HMPREF0216_03311"/>
<evidence type="ECO:0000256" key="5">
    <source>
        <dbReference type="ARBA" id="ARBA00022692"/>
    </source>
</evidence>
<evidence type="ECO:0000256" key="3">
    <source>
        <dbReference type="ARBA" id="ARBA00007931"/>
    </source>
</evidence>
<evidence type="ECO:0000256" key="6">
    <source>
        <dbReference type="ARBA" id="ARBA00022723"/>
    </source>
</evidence>
<keyword evidence="8" id="KW-0862">Zinc</keyword>
<evidence type="ECO:0000256" key="8">
    <source>
        <dbReference type="ARBA" id="ARBA00022833"/>
    </source>
</evidence>
<comment type="caution">
    <text evidence="14">The sequence shown here is derived from an EMBL/GenBank/DDBJ whole genome shotgun (WGS) entry which is preliminary data.</text>
</comment>
<keyword evidence="15" id="KW-1185">Reference proteome</keyword>
<organism evidence="14 15">
    <name type="scientific">Clostridium celatum DSM 1785</name>
    <dbReference type="NCBI Taxonomy" id="545697"/>
    <lineage>
        <taxon>Bacteria</taxon>
        <taxon>Bacillati</taxon>
        <taxon>Bacillota</taxon>
        <taxon>Clostridia</taxon>
        <taxon>Eubacteriales</taxon>
        <taxon>Clostridiaceae</taxon>
        <taxon>Clostridium</taxon>
    </lineage>
</organism>
<dbReference type="GO" id="GO:0008237">
    <property type="term" value="F:metallopeptidase activity"/>
    <property type="evidence" value="ECO:0007669"/>
    <property type="project" value="UniProtKB-KW"/>
</dbReference>
<dbReference type="OrthoDB" id="166377at2"/>
<evidence type="ECO:0000313" key="14">
    <source>
        <dbReference type="EMBL" id="EKY22267.1"/>
    </source>
</evidence>
<feature type="transmembrane region" description="Helical" evidence="12">
    <location>
        <begin position="174"/>
        <end position="190"/>
    </location>
</feature>
<comment type="cofactor">
    <cofactor evidence="1">
        <name>Zn(2+)</name>
        <dbReference type="ChEBI" id="CHEBI:29105"/>
    </cofactor>
</comment>
<evidence type="ECO:0000259" key="13">
    <source>
        <dbReference type="Pfam" id="PF02163"/>
    </source>
</evidence>
<feature type="transmembrane region" description="Helical" evidence="12">
    <location>
        <begin position="78"/>
        <end position="99"/>
    </location>
</feature>
<accession>L1Q3T6</accession>
<dbReference type="PANTHER" id="PTHR39188:SF3">
    <property type="entry name" value="STAGE IV SPORULATION PROTEIN FB"/>
    <property type="match status" value="1"/>
</dbReference>
<keyword evidence="7" id="KW-0378">Hydrolase</keyword>
<evidence type="ECO:0000256" key="9">
    <source>
        <dbReference type="ARBA" id="ARBA00022989"/>
    </source>
</evidence>
<keyword evidence="9 12" id="KW-1133">Transmembrane helix</keyword>
<keyword evidence="10" id="KW-0482">Metalloprotease</keyword>
<dbReference type="RefSeq" id="WP_005216150.1">
    <property type="nucleotide sequence ID" value="NZ_KB291715.1"/>
</dbReference>
<evidence type="ECO:0000256" key="2">
    <source>
        <dbReference type="ARBA" id="ARBA00004141"/>
    </source>
</evidence>
<dbReference type="GO" id="GO:0016020">
    <property type="term" value="C:membrane"/>
    <property type="evidence" value="ECO:0007669"/>
    <property type="project" value="UniProtKB-SubCell"/>
</dbReference>
<evidence type="ECO:0000256" key="12">
    <source>
        <dbReference type="SAM" id="Phobius"/>
    </source>
</evidence>
<keyword evidence="6" id="KW-0479">Metal-binding</keyword>
<sequence length="287" mass="33465">MKRGKRLFVAELLLLAVLFSMNKHTIRAFISIFIHEICHIIVANWKGSQFSKFQVHIYGTRVKLSNLDELLDKDKIKIYIAGPAINLFISGMFFCINFFVDSNIVSEFILINLGLFLFNMIPAYPLDGARILEIILSNKMFYKKVQSIMSQVSYAFGLCFIILFFLFILKVGEINLSLLISGILIWYITYSQQKTSTYILMGNIFMKRNKLIRNKYLDNRIISVYYKQGLVNLMSIIDKNRFNTFYVLNDDLKLLFIMHEDELIEALKVYGNISLEEYSKKRLGKSI</sequence>
<comment type="similarity">
    <text evidence="3">Belongs to the peptidase M50B family.</text>
</comment>
<feature type="transmembrane region" description="Helical" evidence="12">
    <location>
        <begin position="147"/>
        <end position="168"/>
    </location>
</feature>
<keyword evidence="5 12" id="KW-0812">Transmembrane</keyword>
<evidence type="ECO:0000256" key="10">
    <source>
        <dbReference type="ARBA" id="ARBA00023049"/>
    </source>
</evidence>
<dbReference type="GO" id="GO:0006508">
    <property type="term" value="P:proteolysis"/>
    <property type="evidence" value="ECO:0007669"/>
    <property type="project" value="UniProtKB-KW"/>
</dbReference>
<name>L1Q3T6_9CLOT</name>
<evidence type="ECO:0000256" key="1">
    <source>
        <dbReference type="ARBA" id="ARBA00001947"/>
    </source>
</evidence>
<dbReference type="PATRIC" id="fig|545697.3.peg.3235"/>
<proteinExistence type="inferred from homology"/>
<keyword evidence="4" id="KW-0645">Protease</keyword>
<dbReference type="PANTHER" id="PTHR39188">
    <property type="entry name" value="MEMBRANE-ASSOCIATED ZINC METALLOPROTEASE M50B"/>
    <property type="match status" value="1"/>
</dbReference>
<gene>
    <name evidence="14" type="ORF">HMPREF0216_03311</name>
</gene>
<evidence type="ECO:0000256" key="4">
    <source>
        <dbReference type="ARBA" id="ARBA00022670"/>
    </source>
</evidence>
<dbReference type="EMBL" id="AMEZ01000133">
    <property type="protein sequence ID" value="EKY22267.1"/>
    <property type="molecule type" value="Genomic_DNA"/>
</dbReference>
<protein>
    <submittedName>
        <fullName evidence="14">Peptidase, M50 family</fullName>
    </submittedName>
</protein>
<dbReference type="Proteomes" id="UP000010420">
    <property type="component" value="Unassembled WGS sequence"/>
</dbReference>